<reference evidence="3" key="3">
    <citation type="submission" date="2020-12" db="UniProtKB">
        <authorList>
            <consortium name="EnsemblPlants"/>
        </authorList>
    </citation>
    <scope>IDENTIFICATION</scope>
</reference>
<sequence length="105" mass="11656">MHTLYSSEKYKINNRKFPKNVRSQVGFPINTSTCSGKHASRENAVSGGDGVWVKEGEKGSGKNRRNREKGQVKRERQTGGVKDMAGKTHPVEGGSECGRRTDLHR</sequence>
<evidence type="ECO:0000313" key="4">
    <source>
        <dbReference type="Proteomes" id="UP000006727"/>
    </source>
</evidence>
<reference evidence="2 4" key="1">
    <citation type="journal article" date="2008" name="Science">
        <title>The Physcomitrella genome reveals evolutionary insights into the conquest of land by plants.</title>
        <authorList>
            <person name="Rensing S."/>
            <person name="Lang D."/>
            <person name="Zimmer A."/>
            <person name="Terry A."/>
            <person name="Salamov A."/>
            <person name="Shapiro H."/>
            <person name="Nishiyama T."/>
            <person name="Perroud P.-F."/>
            <person name="Lindquist E."/>
            <person name="Kamisugi Y."/>
            <person name="Tanahashi T."/>
            <person name="Sakakibara K."/>
            <person name="Fujita T."/>
            <person name="Oishi K."/>
            <person name="Shin-I T."/>
            <person name="Kuroki Y."/>
            <person name="Toyoda A."/>
            <person name="Suzuki Y."/>
            <person name="Hashimoto A."/>
            <person name="Yamaguchi K."/>
            <person name="Sugano A."/>
            <person name="Kohara Y."/>
            <person name="Fujiyama A."/>
            <person name="Anterola A."/>
            <person name="Aoki S."/>
            <person name="Ashton N."/>
            <person name="Barbazuk W.B."/>
            <person name="Barker E."/>
            <person name="Bennetzen J."/>
            <person name="Bezanilla M."/>
            <person name="Blankenship R."/>
            <person name="Cho S.H."/>
            <person name="Dutcher S."/>
            <person name="Estelle M."/>
            <person name="Fawcett J.A."/>
            <person name="Gundlach H."/>
            <person name="Hanada K."/>
            <person name="Heyl A."/>
            <person name="Hicks K.A."/>
            <person name="Hugh J."/>
            <person name="Lohr M."/>
            <person name="Mayer K."/>
            <person name="Melkozernov A."/>
            <person name="Murata T."/>
            <person name="Nelson D."/>
            <person name="Pils B."/>
            <person name="Prigge M."/>
            <person name="Reiss B."/>
            <person name="Renner T."/>
            <person name="Rombauts S."/>
            <person name="Rushton P."/>
            <person name="Sanderfoot A."/>
            <person name="Schween G."/>
            <person name="Shiu S.-H."/>
            <person name="Stueber K."/>
            <person name="Theodoulou F.L."/>
            <person name="Tu H."/>
            <person name="Van de Peer Y."/>
            <person name="Verrier P.J."/>
            <person name="Waters E."/>
            <person name="Wood A."/>
            <person name="Yang L."/>
            <person name="Cove D."/>
            <person name="Cuming A."/>
            <person name="Hasebe M."/>
            <person name="Lucas S."/>
            <person name="Mishler D.B."/>
            <person name="Reski R."/>
            <person name="Grigoriev I."/>
            <person name="Quatrano R.S."/>
            <person name="Boore J.L."/>
        </authorList>
    </citation>
    <scope>NUCLEOTIDE SEQUENCE [LARGE SCALE GENOMIC DNA]</scope>
    <source>
        <strain evidence="3 4">cv. Gransden 2004</strain>
    </source>
</reference>
<evidence type="ECO:0000256" key="1">
    <source>
        <dbReference type="SAM" id="MobiDB-lite"/>
    </source>
</evidence>
<dbReference type="EMBL" id="ABEU02000022">
    <property type="protein sequence ID" value="PNR30742.1"/>
    <property type="molecule type" value="Genomic_DNA"/>
</dbReference>
<protein>
    <submittedName>
        <fullName evidence="2 3">Uncharacterized protein</fullName>
    </submittedName>
</protein>
<evidence type="ECO:0000313" key="3">
    <source>
        <dbReference type="EnsemblPlants" id="PAC:32904327.CDS.1"/>
    </source>
</evidence>
<dbReference type="Gramene" id="Pp3c22_12700V3.2">
    <property type="protein sequence ID" value="PAC:32904328.CDS.1"/>
    <property type="gene ID" value="Pp3c22_12700"/>
</dbReference>
<proteinExistence type="predicted"/>
<dbReference type="Proteomes" id="UP000006727">
    <property type="component" value="Chromosome 22"/>
</dbReference>
<dbReference type="EnsemblPlants" id="Pp3c22_12700V3.1">
    <property type="protein sequence ID" value="PAC:32904327.CDS.1"/>
    <property type="gene ID" value="Pp3c22_12700"/>
</dbReference>
<dbReference type="EnsemblPlants" id="Pp3c22_12700V3.2">
    <property type="protein sequence ID" value="PAC:32904328.CDS.1"/>
    <property type="gene ID" value="Pp3c22_12700"/>
</dbReference>
<evidence type="ECO:0000313" key="2">
    <source>
        <dbReference type="EMBL" id="PNR30742.1"/>
    </source>
</evidence>
<organism evidence="2">
    <name type="scientific">Physcomitrium patens</name>
    <name type="common">Spreading-leaved earth moss</name>
    <name type="synonym">Physcomitrella patens</name>
    <dbReference type="NCBI Taxonomy" id="3218"/>
    <lineage>
        <taxon>Eukaryota</taxon>
        <taxon>Viridiplantae</taxon>
        <taxon>Streptophyta</taxon>
        <taxon>Embryophyta</taxon>
        <taxon>Bryophyta</taxon>
        <taxon>Bryophytina</taxon>
        <taxon>Bryopsida</taxon>
        <taxon>Funariidae</taxon>
        <taxon>Funariales</taxon>
        <taxon>Funariaceae</taxon>
        <taxon>Physcomitrium</taxon>
    </lineage>
</organism>
<gene>
    <name evidence="2" type="ORF">PHYPA_027058</name>
</gene>
<dbReference type="Gramene" id="Pp3c22_12700V3.1">
    <property type="protein sequence ID" value="PAC:32904327.CDS.1"/>
    <property type="gene ID" value="Pp3c22_12700"/>
</dbReference>
<feature type="region of interest" description="Disordered" evidence="1">
    <location>
        <begin position="27"/>
        <end position="105"/>
    </location>
</feature>
<dbReference type="InParanoid" id="A0A2K1IN84"/>
<accession>A0A2K1IN84</accession>
<keyword evidence="4" id="KW-1185">Reference proteome</keyword>
<dbReference type="AlphaFoldDB" id="A0A2K1IN84"/>
<name>A0A2K1IN84_PHYPA</name>
<reference evidence="2 4" key="2">
    <citation type="journal article" date="2018" name="Plant J.">
        <title>The Physcomitrella patens chromosome-scale assembly reveals moss genome structure and evolution.</title>
        <authorList>
            <person name="Lang D."/>
            <person name="Ullrich K.K."/>
            <person name="Murat F."/>
            <person name="Fuchs J."/>
            <person name="Jenkins J."/>
            <person name="Haas F.B."/>
            <person name="Piednoel M."/>
            <person name="Gundlach H."/>
            <person name="Van Bel M."/>
            <person name="Meyberg R."/>
            <person name="Vives C."/>
            <person name="Morata J."/>
            <person name="Symeonidi A."/>
            <person name="Hiss M."/>
            <person name="Muchero W."/>
            <person name="Kamisugi Y."/>
            <person name="Saleh O."/>
            <person name="Blanc G."/>
            <person name="Decker E.L."/>
            <person name="van Gessel N."/>
            <person name="Grimwood J."/>
            <person name="Hayes R.D."/>
            <person name="Graham S.W."/>
            <person name="Gunter L.E."/>
            <person name="McDaniel S.F."/>
            <person name="Hoernstein S.N.W."/>
            <person name="Larsson A."/>
            <person name="Li F.W."/>
            <person name="Perroud P.F."/>
            <person name="Phillips J."/>
            <person name="Ranjan P."/>
            <person name="Rokshar D.S."/>
            <person name="Rothfels C.J."/>
            <person name="Schneider L."/>
            <person name="Shu S."/>
            <person name="Stevenson D.W."/>
            <person name="Thummler F."/>
            <person name="Tillich M."/>
            <person name="Villarreal Aguilar J.C."/>
            <person name="Widiez T."/>
            <person name="Wong G.K."/>
            <person name="Wymore A."/>
            <person name="Zhang Y."/>
            <person name="Zimmer A.D."/>
            <person name="Quatrano R.S."/>
            <person name="Mayer K.F.X."/>
            <person name="Goodstein D."/>
            <person name="Casacuberta J.M."/>
            <person name="Vandepoele K."/>
            <person name="Reski R."/>
            <person name="Cuming A.C."/>
            <person name="Tuskan G.A."/>
            <person name="Maumus F."/>
            <person name="Salse J."/>
            <person name="Schmutz J."/>
            <person name="Rensing S.A."/>
        </authorList>
    </citation>
    <scope>NUCLEOTIDE SEQUENCE [LARGE SCALE GENOMIC DNA]</scope>
    <source>
        <strain evidence="3 4">cv. Gransden 2004</strain>
    </source>
</reference>
<feature type="compositionally biased region" description="Basic and acidic residues" evidence="1">
    <location>
        <begin position="68"/>
        <end position="77"/>
    </location>
</feature>